<dbReference type="Pfam" id="PF04268">
    <property type="entry name" value="SoxG"/>
    <property type="match status" value="1"/>
</dbReference>
<dbReference type="SUPFAM" id="SSF103025">
    <property type="entry name" value="Folate-binding domain"/>
    <property type="match status" value="1"/>
</dbReference>
<keyword evidence="2" id="KW-1185">Reference proteome</keyword>
<dbReference type="OrthoDB" id="7562825at2"/>
<gene>
    <name evidence="1" type="ORF">HDIA_3405</name>
</gene>
<accession>A0A2C9D9J9</accession>
<dbReference type="Gene3D" id="3.30.70.1520">
    <property type="entry name" value="Heterotetrameric sarcosine oxidase"/>
    <property type="match status" value="1"/>
</dbReference>
<dbReference type="KEGG" id="hdi:HDIA_3405"/>
<sequence>MADPATTFSPIDLALVQVTVSRQSRGSVSSAIANELGIELPPTGRSASAGDLLILGLGPERWLVIAEKTDGWALEKRLMTLAAGNALVADQSDGRAVFALTGPSAQDVLALGCGLDLDASVFPAGACAGTDIAGIQAFLWRPKETAFRMAVPRSMAQSFAHWAETSLQAVLHRP</sequence>
<evidence type="ECO:0000313" key="2">
    <source>
        <dbReference type="Proteomes" id="UP000223606"/>
    </source>
</evidence>
<dbReference type="RefSeq" id="WP_157775705.1">
    <property type="nucleotide sequence ID" value="NZ_LT960614.1"/>
</dbReference>
<name>A0A2C9D9J9_9HYPH</name>
<organism evidence="1 2">
    <name type="scientific">Hartmannibacter diazotrophicus</name>
    <dbReference type="NCBI Taxonomy" id="1482074"/>
    <lineage>
        <taxon>Bacteria</taxon>
        <taxon>Pseudomonadati</taxon>
        <taxon>Pseudomonadota</taxon>
        <taxon>Alphaproteobacteria</taxon>
        <taxon>Hyphomicrobiales</taxon>
        <taxon>Pleomorphomonadaceae</taxon>
        <taxon>Hartmannibacter</taxon>
    </lineage>
</organism>
<dbReference type="AlphaFoldDB" id="A0A2C9D9J9"/>
<dbReference type="EMBL" id="LT960614">
    <property type="protein sequence ID" value="SON56946.1"/>
    <property type="molecule type" value="Genomic_DNA"/>
</dbReference>
<proteinExistence type="predicted"/>
<dbReference type="InterPro" id="IPR027266">
    <property type="entry name" value="TrmE/GcvT-like"/>
</dbReference>
<protein>
    <submittedName>
        <fullName evidence="1">Sarcosine oxidase, gamma subunit family</fullName>
    </submittedName>
</protein>
<evidence type="ECO:0000313" key="1">
    <source>
        <dbReference type="EMBL" id="SON56946.1"/>
    </source>
</evidence>
<dbReference type="Proteomes" id="UP000223606">
    <property type="component" value="Chromosome 1"/>
</dbReference>
<reference evidence="2" key="1">
    <citation type="submission" date="2017-09" db="EMBL/GenBank/DDBJ databases">
        <title>Genome sequence of Nannocystis excedens DSM 71.</title>
        <authorList>
            <person name="Blom J."/>
        </authorList>
    </citation>
    <scope>NUCLEOTIDE SEQUENCE [LARGE SCALE GENOMIC DNA]</scope>
    <source>
        <strain evidence="2">type strain: E19</strain>
    </source>
</reference>
<dbReference type="Gene3D" id="3.30.1360.120">
    <property type="entry name" value="Probable tRNA modification gtpase trme, domain 1"/>
    <property type="match status" value="1"/>
</dbReference>
<dbReference type="InterPro" id="IPR007375">
    <property type="entry name" value="SoxG"/>
</dbReference>